<evidence type="ECO:0000256" key="1">
    <source>
        <dbReference type="SAM" id="MobiDB-lite"/>
    </source>
</evidence>
<dbReference type="Gramene" id="Os01t0681332-01">
    <property type="protein sequence ID" value="Os01t0681332-01"/>
    <property type="gene ID" value="Os01g0681332"/>
</dbReference>
<feature type="region of interest" description="Disordered" evidence="1">
    <location>
        <begin position="1"/>
        <end position="71"/>
    </location>
</feature>
<reference evidence="2 3" key="3">
    <citation type="journal article" date="2013" name="Rice">
        <title>Improvement of the Oryza sativa Nipponbare reference genome using next generation sequence and optical map data.</title>
        <authorList>
            <person name="Kawahara Y."/>
            <person name="de la Bastide M."/>
            <person name="Hamilton J.P."/>
            <person name="Kanamori H."/>
            <person name="McCombie W.R."/>
            <person name="Ouyang S."/>
            <person name="Schwartz D.C."/>
            <person name="Tanaka T."/>
            <person name="Wu J."/>
            <person name="Zhou S."/>
            <person name="Childs K.L."/>
            <person name="Davidson R.M."/>
            <person name="Lin H."/>
            <person name="Quesada-Ocampo L."/>
            <person name="Vaillancourt B."/>
            <person name="Sakai H."/>
            <person name="Lee S.S."/>
            <person name="Kim J."/>
            <person name="Numa H."/>
            <person name="Itoh T."/>
            <person name="Buell C.R."/>
            <person name="Matsumoto T."/>
        </authorList>
    </citation>
    <scope>NUCLEOTIDE SEQUENCE [LARGE SCALE GENOMIC DNA]</scope>
    <source>
        <strain evidence="3">cv. Nipponbare</strain>
    </source>
</reference>
<dbReference type="Proteomes" id="UP000059680">
    <property type="component" value="Chromosome 1"/>
</dbReference>
<keyword evidence="3" id="KW-1185">Reference proteome</keyword>
<organism evidence="2 3">
    <name type="scientific">Oryza sativa subsp. japonica</name>
    <name type="common">Rice</name>
    <dbReference type="NCBI Taxonomy" id="39947"/>
    <lineage>
        <taxon>Eukaryota</taxon>
        <taxon>Viridiplantae</taxon>
        <taxon>Streptophyta</taxon>
        <taxon>Embryophyta</taxon>
        <taxon>Tracheophyta</taxon>
        <taxon>Spermatophyta</taxon>
        <taxon>Magnoliopsida</taxon>
        <taxon>Liliopsida</taxon>
        <taxon>Poales</taxon>
        <taxon>Poaceae</taxon>
        <taxon>BOP clade</taxon>
        <taxon>Oryzoideae</taxon>
        <taxon>Oryzeae</taxon>
        <taxon>Oryzinae</taxon>
        <taxon>Oryza</taxon>
        <taxon>Oryza sativa</taxon>
    </lineage>
</organism>
<feature type="non-terminal residue" evidence="2">
    <location>
        <position position="1"/>
    </location>
</feature>
<protein>
    <submittedName>
        <fullName evidence="2">Os01g0681332 protein</fullName>
    </submittedName>
</protein>
<dbReference type="PaxDb" id="39947-A0A0P0V6K8"/>
<feature type="compositionally biased region" description="Low complexity" evidence="1">
    <location>
        <begin position="55"/>
        <end position="71"/>
    </location>
</feature>
<feature type="region of interest" description="Disordered" evidence="1">
    <location>
        <begin position="91"/>
        <end position="118"/>
    </location>
</feature>
<evidence type="ECO:0000313" key="3">
    <source>
        <dbReference type="Proteomes" id="UP000059680"/>
    </source>
</evidence>
<sequence>GFPPNRGRFGSEIGGEKPPQPAVRPRLNETNRSGNDVPEYVPAALEPRHGGRRGGAPAVGAAVRRPGRGRPSVLLRRLPRLPDLHEVLHRRGRHLPLPVSSHDRTQRGSSRGRRRRSR</sequence>
<accession>A0A0P0V6K8</accession>
<gene>
    <name evidence="2" type="ordered locus">Os01g0681332</name>
    <name evidence="2" type="ORF">OSNPB_010681332</name>
</gene>
<dbReference type="OMA" id="ALEPRHC"/>
<reference evidence="3" key="1">
    <citation type="journal article" date="2005" name="Nature">
        <title>The map-based sequence of the rice genome.</title>
        <authorList>
            <consortium name="International rice genome sequencing project (IRGSP)"/>
            <person name="Matsumoto T."/>
            <person name="Wu J."/>
            <person name="Kanamori H."/>
            <person name="Katayose Y."/>
            <person name="Fujisawa M."/>
            <person name="Namiki N."/>
            <person name="Mizuno H."/>
            <person name="Yamamoto K."/>
            <person name="Antonio B.A."/>
            <person name="Baba T."/>
            <person name="Sakata K."/>
            <person name="Nagamura Y."/>
            <person name="Aoki H."/>
            <person name="Arikawa K."/>
            <person name="Arita K."/>
            <person name="Bito T."/>
            <person name="Chiden Y."/>
            <person name="Fujitsuka N."/>
            <person name="Fukunaka R."/>
            <person name="Hamada M."/>
            <person name="Harada C."/>
            <person name="Hayashi A."/>
            <person name="Hijishita S."/>
            <person name="Honda M."/>
            <person name="Hosokawa S."/>
            <person name="Ichikawa Y."/>
            <person name="Idonuma A."/>
            <person name="Iijima M."/>
            <person name="Ikeda M."/>
            <person name="Ikeno M."/>
            <person name="Ito K."/>
            <person name="Ito S."/>
            <person name="Ito T."/>
            <person name="Ito Y."/>
            <person name="Ito Y."/>
            <person name="Iwabuchi A."/>
            <person name="Kamiya K."/>
            <person name="Karasawa W."/>
            <person name="Kurita K."/>
            <person name="Katagiri S."/>
            <person name="Kikuta A."/>
            <person name="Kobayashi H."/>
            <person name="Kobayashi N."/>
            <person name="Machita K."/>
            <person name="Maehara T."/>
            <person name="Masukawa M."/>
            <person name="Mizubayashi T."/>
            <person name="Mukai Y."/>
            <person name="Nagasaki H."/>
            <person name="Nagata Y."/>
            <person name="Naito S."/>
            <person name="Nakashima M."/>
            <person name="Nakama Y."/>
            <person name="Nakamichi Y."/>
            <person name="Nakamura M."/>
            <person name="Meguro A."/>
            <person name="Negishi M."/>
            <person name="Ohta I."/>
            <person name="Ohta T."/>
            <person name="Okamoto M."/>
            <person name="Ono N."/>
            <person name="Saji S."/>
            <person name="Sakaguchi M."/>
            <person name="Sakai K."/>
            <person name="Shibata M."/>
            <person name="Shimokawa T."/>
            <person name="Song J."/>
            <person name="Takazaki Y."/>
            <person name="Terasawa K."/>
            <person name="Tsugane M."/>
            <person name="Tsuji K."/>
            <person name="Ueda S."/>
            <person name="Waki K."/>
            <person name="Yamagata H."/>
            <person name="Yamamoto M."/>
            <person name="Yamamoto S."/>
            <person name="Yamane H."/>
            <person name="Yoshiki S."/>
            <person name="Yoshihara R."/>
            <person name="Yukawa K."/>
            <person name="Zhong H."/>
            <person name="Yano M."/>
            <person name="Yuan Q."/>
            <person name="Ouyang S."/>
            <person name="Liu J."/>
            <person name="Jones K.M."/>
            <person name="Gansberger K."/>
            <person name="Moffat K."/>
            <person name="Hill J."/>
            <person name="Bera J."/>
            <person name="Fadrosh D."/>
            <person name="Jin S."/>
            <person name="Johri S."/>
            <person name="Kim M."/>
            <person name="Overton L."/>
            <person name="Reardon M."/>
            <person name="Tsitrin T."/>
            <person name="Vuong H."/>
            <person name="Weaver B."/>
            <person name="Ciecko A."/>
            <person name="Tallon L."/>
            <person name="Jackson J."/>
            <person name="Pai G."/>
            <person name="Aken S.V."/>
            <person name="Utterback T."/>
            <person name="Reidmuller S."/>
            <person name="Feldblyum T."/>
            <person name="Hsiao J."/>
            <person name="Zismann V."/>
            <person name="Iobst S."/>
            <person name="de Vazeille A.R."/>
            <person name="Buell C.R."/>
            <person name="Ying K."/>
            <person name="Li Y."/>
            <person name="Lu T."/>
            <person name="Huang Y."/>
            <person name="Zhao Q."/>
            <person name="Feng Q."/>
            <person name="Zhang L."/>
            <person name="Zhu J."/>
            <person name="Weng Q."/>
            <person name="Mu J."/>
            <person name="Lu Y."/>
            <person name="Fan D."/>
            <person name="Liu Y."/>
            <person name="Guan J."/>
            <person name="Zhang Y."/>
            <person name="Yu S."/>
            <person name="Liu X."/>
            <person name="Zhang Y."/>
            <person name="Hong G."/>
            <person name="Han B."/>
            <person name="Choisne N."/>
            <person name="Demange N."/>
            <person name="Orjeda G."/>
            <person name="Samain S."/>
            <person name="Cattolico L."/>
            <person name="Pelletier E."/>
            <person name="Couloux A."/>
            <person name="Segurens B."/>
            <person name="Wincker P."/>
            <person name="D'Hont A."/>
            <person name="Scarpelli C."/>
            <person name="Weissenbach J."/>
            <person name="Salanoubat M."/>
            <person name="Quetier F."/>
            <person name="Yu Y."/>
            <person name="Kim H.R."/>
            <person name="Rambo T."/>
            <person name="Currie J."/>
            <person name="Collura K."/>
            <person name="Luo M."/>
            <person name="Yang T."/>
            <person name="Ammiraju J.S.S."/>
            <person name="Engler F."/>
            <person name="Soderlund C."/>
            <person name="Wing R.A."/>
            <person name="Palmer L.E."/>
            <person name="de la Bastide M."/>
            <person name="Spiegel L."/>
            <person name="Nascimento L."/>
            <person name="Zutavern T."/>
            <person name="O'Shaughnessy A."/>
            <person name="Dike S."/>
            <person name="Dedhia N."/>
            <person name="Preston R."/>
            <person name="Balija V."/>
            <person name="McCombie W.R."/>
            <person name="Chow T."/>
            <person name="Chen H."/>
            <person name="Chung M."/>
            <person name="Chen C."/>
            <person name="Shaw J."/>
            <person name="Wu H."/>
            <person name="Hsiao K."/>
            <person name="Chao Y."/>
            <person name="Chu M."/>
            <person name="Cheng C."/>
            <person name="Hour A."/>
            <person name="Lee P."/>
            <person name="Lin S."/>
            <person name="Lin Y."/>
            <person name="Liou J."/>
            <person name="Liu S."/>
            <person name="Hsing Y."/>
            <person name="Raghuvanshi S."/>
            <person name="Mohanty A."/>
            <person name="Bharti A.K."/>
            <person name="Gaur A."/>
            <person name="Gupta V."/>
            <person name="Kumar D."/>
            <person name="Ravi V."/>
            <person name="Vij S."/>
            <person name="Kapur A."/>
            <person name="Khurana P."/>
            <person name="Khurana P."/>
            <person name="Khurana J.P."/>
            <person name="Tyagi A.K."/>
            <person name="Gaikwad K."/>
            <person name="Singh A."/>
            <person name="Dalal V."/>
            <person name="Srivastava S."/>
            <person name="Dixit A."/>
            <person name="Pal A.K."/>
            <person name="Ghazi I.A."/>
            <person name="Yadav M."/>
            <person name="Pandit A."/>
            <person name="Bhargava A."/>
            <person name="Sureshbabu K."/>
            <person name="Batra K."/>
            <person name="Sharma T.R."/>
            <person name="Mohapatra T."/>
            <person name="Singh N.K."/>
            <person name="Messing J."/>
            <person name="Nelson A.B."/>
            <person name="Fuks G."/>
            <person name="Kavchok S."/>
            <person name="Keizer G."/>
            <person name="Linton E."/>
            <person name="Llaca V."/>
            <person name="Song R."/>
            <person name="Tanyolac B."/>
            <person name="Young S."/>
            <person name="Ho-Il K."/>
            <person name="Hahn J.H."/>
            <person name="Sangsakoo G."/>
            <person name="Vanavichit A."/>
            <person name="de Mattos Luiz.A.T."/>
            <person name="Zimmer P.D."/>
            <person name="Malone G."/>
            <person name="Dellagostin O."/>
            <person name="de Oliveira A.C."/>
            <person name="Bevan M."/>
            <person name="Bancroft I."/>
            <person name="Minx P."/>
            <person name="Cordum H."/>
            <person name="Wilson R."/>
            <person name="Cheng Z."/>
            <person name="Jin W."/>
            <person name="Jiang J."/>
            <person name="Leong S.A."/>
            <person name="Iwama H."/>
            <person name="Gojobori T."/>
            <person name="Itoh T."/>
            <person name="Niimura Y."/>
            <person name="Fujii Y."/>
            <person name="Habara T."/>
            <person name="Sakai H."/>
            <person name="Sato Y."/>
            <person name="Wilson G."/>
            <person name="Kumar K."/>
            <person name="McCouch S."/>
            <person name="Juretic N."/>
            <person name="Hoen D."/>
            <person name="Wright S."/>
            <person name="Bruskiewich R."/>
            <person name="Bureau T."/>
            <person name="Miyao A."/>
            <person name="Hirochika H."/>
            <person name="Nishikawa T."/>
            <person name="Kadowaki K."/>
            <person name="Sugiura M."/>
            <person name="Burr B."/>
            <person name="Sasaki T."/>
        </authorList>
    </citation>
    <scope>NUCLEOTIDE SEQUENCE [LARGE SCALE GENOMIC DNA]</scope>
    <source>
        <strain evidence="3">cv. Nipponbare</strain>
    </source>
</reference>
<proteinExistence type="predicted"/>
<reference evidence="2 3" key="2">
    <citation type="journal article" date="2013" name="Plant Cell Physiol.">
        <title>Rice Annotation Project Database (RAP-DB): an integrative and interactive database for rice genomics.</title>
        <authorList>
            <person name="Sakai H."/>
            <person name="Lee S.S."/>
            <person name="Tanaka T."/>
            <person name="Numa H."/>
            <person name="Kim J."/>
            <person name="Kawahara Y."/>
            <person name="Wakimoto H."/>
            <person name="Yang C.C."/>
            <person name="Iwamoto M."/>
            <person name="Abe T."/>
            <person name="Yamada Y."/>
            <person name="Muto A."/>
            <person name="Inokuchi H."/>
            <person name="Ikemura T."/>
            <person name="Matsumoto T."/>
            <person name="Sasaki T."/>
            <person name="Itoh T."/>
        </authorList>
    </citation>
    <scope>NUCLEOTIDE SEQUENCE [LARGE SCALE GENOMIC DNA]</scope>
    <source>
        <strain evidence="3">cv. Nipponbare</strain>
    </source>
</reference>
<dbReference type="EMBL" id="AP014957">
    <property type="protein sequence ID" value="BAS73711.1"/>
    <property type="molecule type" value="Genomic_DNA"/>
</dbReference>
<dbReference type="InParanoid" id="A0A0P0V6K8"/>
<evidence type="ECO:0000313" key="2">
    <source>
        <dbReference type="EMBL" id="BAS73711.1"/>
    </source>
</evidence>
<dbReference type="AlphaFoldDB" id="A0A0P0V6K8"/>
<name>A0A0P0V6K8_ORYSJ</name>